<reference evidence="1 2" key="1">
    <citation type="journal article" date="2022" name="DNA Res.">
        <title>Chromosomal-level genome assembly of the orchid tree Bauhinia variegata (Leguminosae; Cercidoideae) supports the allotetraploid origin hypothesis of Bauhinia.</title>
        <authorList>
            <person name="Zhong Y."/>
            <person name="Chen Y."/>
            <person name="Zheng D."/>
            <person name="Pang J."/>
            <person name="Liu Y."/>
            <person name="Luo S."/>
            <person name="Meng S."/>
            <person name="Qian L."/>
            <person name="Wei D."/>
            <person name="Dai S."/>
            <person name="Zhou R."/>
        </authorList>
    </citation>
    <scope>NUCLEOTIDE SEQUENCE [LARGE SCALE GENOMIC DNA]</scope>
    <source>
        <strain evidence="1">BV-YZ2020</strain>
    </source>
</reference>
<organism evidence="1 2">
    <name type="scientific">Bauhinia variegata</name>
    <name type="common">Purple orchid tree</name>
    <name type="synonym">Phanera variegata</name>
    <dbReference type="NCBI Taxonomy" id="167791"/>
    <lineage>
        <taxon>Eukaryota</taxon>
        <taxon>Viridiplantae</taxon>
        <taxon>Streptophyta</taxon>
        <taxon>Embryophyta</taxon>
        <taxon>Tracheophyta</taxon>
        <taxon>Spermatophyta</taxon>
        <taxon>Magnoliopsida</taxon>
        <taxon>eudicotyledons</taxon>
        <taxon>Gunneridae</taxon>
        <taxon>Pentapetalae</taxon>
        <taxon>rosids</taxon>
        <taxon>fabids</taxon>
        <taxon>Fabales</taxon>
        <taxon>Fabaceae</taxon>
        <taxon>Cercidoideae</taxon>
        <taxon>Cercideae</taxon>
        <taxon>Bauhiniinae</taxon>
        <taxon>Bauhinia</taxon>
    </lineage>
</organism>
<sequence length="162" mass="18085">MRILLIPFPSYQEHGFVKARKNGVTTRISAKFLTTSESTPSSSTISSERIYDDSPGSDLYTSASPSLPSSNLVAVETTEKRNFRTPSYMNLTELTKAKQRACRSCSQNKKLSVEDCQSHSGTTTYLYGDTRSSSSSDPSVNLWKDHYAVTQRASYQKLQYGR</sequence>
<gene>
    <name evidence="1" type="ORF">L6164_004232</name>
</gene>
<evidence type="ECO:0000313" key="1">
    <source>
        <dbReference type="EMBL" id="KAI4355459.1"/>
    </source>
</evidence>
<dbReference type="Proteomes" id="UP000828941">
    <property type="component" value="Chromosome 2"/>
</dbReference>
<evidence type="ECO:0000313" key="2">
    <source>
        <dbReference type="Proteomes" id="UP000828941"/>
    </source>
</evidence>
<comment type="caution">
    <text evidence="1">The sequence shown here is derived from an EMBL/GenBank/DDBJ whole genome shotgun (WGS) entry which is preliminary data.</text>
</comment>
<proteinExistence type="predicted"/>
<protein>
    <submittedName>
        <fullName evidence="1">Uncharacterized protein</fullName>
    </submittedName>
</protein>
<keyword evidence="2" id="KW-1185">Reference proteome</keyword>
<accession>A0ACB9Q5T0</accession>
<dbReference type="EMBL" id="CM039427">
    <property type="protein sequence ID" value="KAI4355459.1"/>
    <property type="molecule type" value="Genomic_DNA"/>
</dbReference>
<name>A0ACB9Q5T0_BAUVA</name>